<dbReference type="GO" id="GO:0008270">
    <property type="term" value="F:zinc ion binding"/>
    <property type="evidence" value="ECO:0007669"/>
    <property type="project" value="UniProtKB-KW"/>
</dbReference>
<sequence>MIIVTKQPKYFDYDATLVEETGEWIPISIPPMSEIEHEEWMHGLPSNGGYYQEKDCWLDDDKDLTMWDVVAELLLAGREKVGSSASSGLQRFNFSCVSGHLLEFHPIMCSRHHCWFCGGVFYGDCTKGRSLLPARFHLPDPQRVCDVCWVRLESVKPYLMDRVSRAAQLPIHDVTDLSTLRSWLNFPWGDSMEHEIYKATNAIRGYCSKVGALKVEKAIPSVILKQAKGLAILTVVKVGVMMSYNIGTGLVVARREDGSWSPPSAMSSFGVSWGAQAGGELTDFIIVLRTADALNTFSASGHISVGAGMSGAIGTAGRTIGADVRAGIGGYSACYTYSCIKGNGAVVGASTPISVASI</sequence>
<dbReference type="OMA" id="YAYQISW"/>
<reference evidence="6" key="2">
    <citation type="submission" date="2021-03" db="UniProtKB">
        <authorList>
            <consortium name="EnsemblPlants"/>
        </authorList>
    </citation>
    <scope>IDENTIFICATION</scope>
</reference>
<dbReference type="Gramene" id="AUR62039494-RA">
    <property type="protein sequence ID" value="AUR62039494-RA:cds"/>
    <property type="gene ID" value="AUR62039494"/>
</dbReference>
<proteinExistence type="predicted"/>
<feature type="domain" description="Ysc84 actin-binding" evidence="5">
    <location>
        <begin position="270"/>
        <end position="350"/>
    </location>
</feature>
<dbReference type="Pfam" id="PF01363">
    <property type="entry name" value="FYVE"/>
    <property type="match status" value="1"/>
</dbReference>
<dbReference type="Pfam" id="PF04366">
    <property type="entry name" value="Ysc84"/>
    <property type="match status" value="1"/>
</dbReference>
<reference evidence="6" key="1">
    <citation type="journal article" date="2017" name="Nature">
        <title>The genome of Chenopodium quinoa.</title>
        <authorList>
            <person name="Jarvis D.E."/>
            <person name="Ho Y.S."/>
            <person name="Lightfoot D.J."/>
            <person name="Schmoeckel S.M."/>
            <person name="Li B."/>
            <person name="Borm T.J.A."/>
            <person name="Ohyanagi H."/>
            <person name="Mineta K."/>
            <person name="Michell C.T."/>
            <person name="Saber N."/>
            <person name="Kharbatia N.M."/>
            <person name="Rupper R.R."/>
            <person name="Sharp A.R."/>
            <person name="Dally N."/>
            <person name="Boughton B.A."/>
            <person name="Woo Y.H."/>
            <person name="Gao G."/>
            <person name="Schijlen E.G.W.M."/>
            <person name="Guo X."/>
            <person name="Momin A.A."/>
            <person name="Negrao S."/>
            <person name="Al-Babili S."/>
            <person name="Gehring C."/>
            <person name="Roessner U."/>
            <person name="Jung C."/>
            <person name="Murphy K."/>
            <person name="Arold S.T."/>
            <person name="Gojobori T."/>
            <person name="van der Linden C.G."/>
            <person name="van Loo E.N."/>
            <person name="Jellen E.N."/>
            <person name="Maughan P.J."/>
            <person name="Tester M."/>
        </authorList>
    </citation>
    <scope>NUCLEOTIDE SEQUENCE [LARGE SCALE GENOMIC DNA]</scope>
    <source>
        <strain evidence="6">cv. PI 614886</strain>
    </source>
</reference>
<evidence type="ECO:0000313" key="7">
    <source>
        <dbReference type="Proteomes" id="UP000596660"/>
    </source>
</evidence>
<dbReference type="InterPro" id="IPR051702">
    <property type="entry name" value="SH3_domain_YSC84-like"/>
</dbReference>
<dbReference type="CDD" id="cd00065">
    <property type="entry name" value="FYVE_like_SF"/>
    <property type="match status" value="1"/>
</dbReference>
<dbReference type="InterPro" id="IPR013083">
    <property type="entry name" value="Znf_RING/FYVE/PHD"/>
</dbReference>
<protein>
    <recommendedName>
        <fullName evidence="8">Ysc84 actin-binding domain-containing protein</fullName>
    </recommendedName>
</protein>
<evidence type="ECO:0000259" key="5">
    <source>
        <dbReference type="Pfam" id="PF04366"/>
    </source>
</evidence>
<feature type="domain" description="FYVE zinc finger" evidence="4">
    <location>
        <begin position="104"/>
        <end position="153"/>
    </location>
</feature>
<dbReference type="Gene3D" id="3.30.40.10">
    <property type="entry name" value="Zinc/RING finger domain, C3HC4 (zinc finger)"/>
    <property type="match status" value="1"/>
</dbReference>
<dbReference type="EnsemblPlants" id="AUR62039494-RA">
    <property type="protein sequence ID" value="AUR62039494-RA:cds"/>
    <property type="gene ID" value="AUR62039494"/>
</dbReference>
<organism evidence="6 7">
    <name type="scientific">Chenopodium quinoa</name>
    <name type="common">Quinoa</name>
    <dbReference type="NCBI Taxonomy" id="63459"/>
    <lineage>
        <taxon>Eukaryota</taxon>
        <taxon>Viridiplantae</taxon>
        <taxon>Streptophyta</taxon>
        <taxon>Embryophyta</taxon>
        <taxon>Tracheophyta</taxon>
        <taxon>Spermatophyta</taxon>
        <taxon>Magnoliopsida</taxon>
        <taxon>eudicotyledons</taxon>
        <taxon>Gunneridae</taxon>
        <taxon>Pentapetalae</taxon>
        <taxon>Caryophyllales</taxon>
        <taxon>Chenopodiaceae</taxon>
        <taxon>Chenopodioideae</taxon>
        <taxon>Atripliceae</taxon>
        <taxon>Chenopodium</taxon>
    </lineage>
</organism>
<dbReference type="SUPFAM" id="SSF57903">
    <property type="entry name" value="FYVE/PHD zinc finger"/>
    <property type="match status" value="1"/>
</dbReference>
<dbReference type="InterPro" id="IPR011011">
    <property type="entry name" value="Znf_FYVE_PHD"/>
</dbReference>
<evidence type="ECO:0000256" key="2">
    <source>
        <dbReference type="ARBA" id="ARBA00022771"/>
    </source>
</evidence>
<evidence type="ECO:0000313" key="6">
    <source>
        <dbReference type="EnsemblPlants" id="AUR62039494-RA:cds"/>
    </source>
</evidence>
<dbReference type="PANTHER" id="PTHR15629">
    <property type="entry name" value="SH3YL1 PROTEIN"/>
    <property type="match status" value="1"/>
</dbReference>
<dbReference type="GO" id="GO:0031090">
    <property type="term" value="C:organelle membrane"/>
    <property type="evidence" value="ECO:0007669"/>
    <property type="project" value="EnsemblPlants"/>
</dbReference>
<accession>A0A803N2T8</accession>
<name>A0A803N2T8_CHEQI</name>
<evidence type="ECO:0000256" key="1">
    <source>
        <dbReference type="ARBA" id="ARBA00022723"/>
    </source>
</evidence>
<evidence type="ECO:0008006" key="8">
    <source>
        <dbReference type="Google" id="ProtNLM"/>
    </source>
</evidence>
<dbReference type="InterPro" id="IPR000306">
    <property type="entry name" value="Znf_FYVE"/>
</dbReference>
<dbReference type="InterPro" id="IPR007461">
    <property type="entry name" value="Ysc84_actin-binding"/>
</dbReference>
<keyword evidence="7" id="KW-1185">Reference proteome</keyword>
<dbReference type="GO" id="GO:0035091">
    <property type="term" value="F:phosphatidylinositol binding"/>
    <property type="evidence" value="ECO:0007669"/>
    <property type="project" value="TreeGrafter"/>
</dbReference>
<evidence type="ECO:0000259" key="4">
    <source>
        <dbReference type="Pfam" id="PF01363"/>
    </source>
</evidence>
<dbReference type="Proteomes" id="UP000596660">
    <property type="component" value="Unplaced"/>
</dbReference>
<evidence type="ECO:0000256" key="3">
    <source>
        <dbReference type="ARBA" id="ARBA00022833"/>
    </source>
</evidence>
<dbReference type="GO" id="GO:0044754">
    <property type="term" value="C:autolysosome"/>
    <property type="evidence" value="ECO:0007669"/>
    <property type="project" value="EnsemblPlants"/>
</dbReference>
<dbReference type="AlphaFoldDB" id="A0A803N2T8"/>
<keyword evidence="1" id="KW-0479">Metal-binding</keyword>
<dbReference type="PANTHER" id="PTHR15629:SF43">
    <property type="entry name" value="RING_FYVE_PHD-TYPE ZINC FINGER FAMILY PROTEIN"/>
    <property type="match status" value="1"/>
</dbReference>
<keyword evidence="2" id="KW-0863">Zinc-finger</keyword>
<dbReference type="GO" id="GO:0005829">
    <property type="term" value="C:cytosol"/>
    <property type="evidence" value="ECO:0007669"/>
    <property type="project" value="EnsemblPlants"/>
</dbReference>
<keyword evidence="3" id="KW-0862">Zinc</keyword>